<reference evidence="2" key="1">
    <citation type="journal article" date="2015" name="BMC Genomics">
        <title>Diversity of the cell-wall associated genomic island of the archaeon Haloquadratum walsbyi.</title>
        <authorList>
            <person name="Martin-Cuadrado A.B."/>
            <person name="Pasic L."/>
            <person name="Rodriguez-Valera F."/>
        </authorList>
    </citation>
    <scope>NUCLEOTIDE SEQUENCE</scope>
</reference>
<dbReference type="AlphaFoldDB" id="A0A0K1YBN6"/>
<feature type="compositionally biased region" description="Basic and acidic residues" evidence="1">
    <location>
        <begin position="89"/>
        <end position="99"/>
    </location>
</feature>
<name>A0A0K1YBN6_9EURY</name>
<evidence type="ECO:0000313" key="2">
    <source>
        <dbReference type="EMBL" id="AKY04314.1"/>
    </source>
</evidence>
<evidence type="ECO:0000256" key="1">
    <source>
        <dbReference type="SAM" id="MobiDB-lite"/>
    </source>
</evidence>
<dbReference type="EMBL" id="KT322177">
    <property type="protein sequence ID" value="AKY04314.1"/>
    <property type="molecule type" value="Genomic_DNA"/>
</dbReference>
<accession>A0A0K1YBN6</accession>
<protein>
    <submittedName>
        <fullName evidence="2">Uncharacterized protein</fullName>
    </submittedName>
</protein>
<feature type="region of interest" description="Disordered" evidence="1">
    <location>
        <begin position="46"/>
        <end position="99"/>
    </location>
</feature>
<sequence length="99" mass="10817">MFKDTLDESAKNGEFVTADELEADLGWDRSLIDGYLEKLRRESTLIGEENWGGSTTSDRLTPSVRLGGPTLRASTPLSPSHPHGITSGVRKDDEQPCVT</sequence>
<organism evidence="2">
    <name type="scientific">uncultured haloarchaeon</name>
    <dbReference type="NCBI Taxonomy" id="160804"/>
    <lineage>
        <taxon>Archaea</taxon>
        <taxon>Methanobacteriati</taxon>
        <taxon>Methanobacteriota</taxon>
        <taxon>Stenosarchaea group</taxon>
        <taxon>Halobacteria</taxon>
        <taxon>Halobacteriales</taxon>
        <taxon>Halobacteriaceae</taxon>
        <taxon>environmental samples</taxon>
    </lineage>
</organism>
<proteinExistence type="predicted"/>